<proteinExistence type="inferred from homology"/>
<organism evidence="7 8">
    <name type="scientific">Rubroshorea leprosula</name>
    <dbReference type="NCBI Taxonomy" id="152421"/>
    <lineage>
        <taxon>Eukaryota</taxon>
        <taxon>Viridiplantae</taxon>
        <taxon>Streptophyta</taxon>
        <taxon>Embryophyta</taxon>
        <taxon>Tracheophyta</taxon>
        <taxon>Spermatophyta</taxon>
        <taxon>Magnoliopsida</taxon>
        <taxon>eudicotyledons</taxon>
        <taxon>Gunneridae</taxon>
        <taxon>Pentapetalae</taxon>
        <taxon>rosids</taxon>
        <taxon>malvids</taxon>
        <taxon>Malvales</taxon>
        <taxon>Dipterocarpaceae</taxon>
        <taxon>Rubroshorea</taxon>
    </lineage>
</organism>
<dbReference type="Proteomes" id="UP001054252">
    <property type="component" value="Unassembled WGS sequence"/>
</dbReference>
<comment type="similarity">
    <text evidence="2">Belongs to the cornichon family.</text>
</comment>
<protein>
    <submittedName>
        <fullName evidence="7">Uncharacterized protein</fullName>
    </submittedName>
</protein>
<evidence type="ECO:0000313" key="8">
    <source>
        <dbReference type="Proteomes" id="UP001054252"/>
    </source>
</evidence>
<dbReference type="GO" id="GO:0016020">
    <property type="term" value="C:membrane"/>
    <property type="evidence" value="ECO:0007669"/>
    <property type="project" value="UniProtKB-SubCell"/>
</dbReference>
<dbReference type="PANTHER" id="PTHR12290">
    <property type="entry name" value="CORNICHON-RELATED"/>
    <property type="match status" value="1"/>
</dbReference>
<keyword evidence="5 6" id="KW-0472">Membrane</keyword>
<feature type="transmembrane region" description="Helical" evidence="6">
    <location>
        <begin position="35"/>
        <end position="56"/>
    </location>
</feature>
<comment type="caution">
    <text evidence="7">The sequence shown here is derived from an EMBL/GenBank/DDBJ whole genome shotgun (WGS) entry which is preliminary data.</text>
</comment>
<evidence type="ECO:0000256" key="4">
    <source>
        <dbReference type="ARBA" id="ARBA00022989"/>
    </source>
</evidence>
<feature type="transmembrane region" description="Helical" evidence="6">
    <location>
        <begin position="144"/>
        <end position="163"/>
    </location>
</feature>
<evidence type="ECO:0000256" key="5">
    <source>
        <dbReference type="ARBA" id="ARBA00023136"/>
    </source>
</evidence>
<dbReference type="Pfam" id="PF03311">
    <property type="entry name" value="Cornichon"/>
    <property type="match status" value="1"/>
</dbReference>
<dbReference type="GO" id="GO:0016192">
    <property type="term" value="P:vesicle-mediated transport"/>
    <property type="evidence" value="ECO:0007669"/>
    <property type="project" value="InterPro"/>
</dbReference>
<dbReference type="AlphaFoldDB" id="A0AAV5HI87"/>
<dbReference type="EMBL" id="BPVZ01000002">
    <property type="protein sequence ID" value="GKU88368.1"/>
    <property type="molecule type" value="Genomic_DNA"/>
</dbReference>
<gene>
    <name evidence="7" type="ORF">SLEP1_g2644</name>
</gene>
<evidence type="ECO:0000313" key="7">
    <source>
        <dbReference type="EMBL" id="GKU88368.1"/>
    </source>
</evidence>
<keyword evidence="8" id="KW-1185">Reference proteome</keyword>
<sequence>MAREIHNHKNGEKIKEGSDLAEGENEGRKEAMGDLFGWLLTFFLLISLLAIIGYQLMCLADLQFDHSNPYDSAKWINLSVVPEFVMQGVLCIAYLITRHWFMCLLSLPYLCYDIRLYWRRQHLVDVTEIYNQLNWEKKQRLIKLFYLIMLLISSLLWLLSTVGQDDEF</sequence>
<keyword evidence="4 6" id="KW-1133">Transmembrane helix</keyword>
<dbReference type="SMART" id="SM01398">
    <property type="entry name" value="Cornichon"/>
    <property type="match status" value="1"/>
</dbReference>
<evidence type="ECO:0000256" key="6">
    <source>
        <dbReference type="SAM" id="Phobius"/>
    </source>
</evidence>
<comment type="subcellular location">
    <subcellularLocation>
        <location evidence="1">Membrane</location>
        <topology evidence="1">Multi-pass membrane protein</topology>
    </subcellularLocation>
</comment>
<accession>A0AAV5HI87</accession>
<evidence type="ECO:0000256" key="2">
    <source>
        <dbReference type="ARBA" id="ARBA00010095"/>
    </source>
</evidence>
<name>A0AAV5HI87_9ROSI</name>
<keyword evidence="3 6" id="KW-0812">Transmembrane</keyword>
<dbReference type="InterPro" id="IPR003377">
    <property type="entry name" value="Cornichon"/>
</dbReference>
<evidence type="ECO:0000256" key="3">
    <source>
        <dbReference type="ARBA" id="ARBA00022692"/>
    </source>
</evidence>
<evidence type="ECO:0000256" key="1">
    <source>
        <dbReference type="ARBA" id="ARBA00004141"/>
    </source>
</evidence>
<reference evidence="7 8" key="1">
    <citation type="journal article" date="2021" name="Commun. Biol.">
        <title>The genome of Shorea leprosula (Dipterocarpaceae) highlights the ecological relevance of drought in aseasonal tropical rainforests.</title>
        <authorList>
            <person name="Ng K.K.S."/>
            <person name="Kobayashi M.J."/>
            <person name="Fawcett J.A."/>
            <person name="Hatakeyama M."/>
            <person name="Paape T."/>
            <person name="Ng C.H."/>
            <person name="Ang C.C."/>
            <person name="Tnah L.H."/>
            <person name="Lee C.T."/>
            <person name="Nishiyama T."/>
            <person name="Sese J."/>
            <person name="O'Brien M.J."/>
            <person name="Copetti D."/>
            <person name="Mohd Noor M.I."/>
            <person name="Ong R.C."/>
            <person name="Putra M."/>
            <person name="Sireger I.Z."/>
            <person name="Indrioko S."/>
            <person name="Kosugi Y."/>
            <person name="Izuno A."/>
            <person name="Isagi Y."/>
            <person name="Lee S.L."/>
            <person name="Shimizu K.K."/>
        </authorList>
    </citation>
    <scope>NUCLEOTIDE SEQUENCE [LARGE SCALE GENOMIC DNA]</scope>
    <source>
        <strain evidence="7">214</strain>
    </source>
</reference>